<dbReference type="InterPro" id="IPR051531">
    <property type="entry name" value="N-acetyltransferase"/>
</dbReference>
<dbReference type="Gene3D" id="3.40.630.30">
    <property type="match status" value="1"/>
</dbReference>
<dbReference type="InterPro" id="IPR016181">
    <property type="entry name" value="Acyl_CoA_acyltransferase"/>
</dbReference>
<proteinExistence type="predicted"/>
<evidence type="ECO:0000313" key="2">
    <source>
        <dbReference type="EMBL" id="MDD7971316.1"/>
    </source>
</evidence>
<dbReference type="PANTHER" id="PTHR43792:SF1">
    <property type="entry name" value="N-ACETYLTRANSFERASE DOMAIN-CONTAINING PROTEIN"/>
    <property type="match status" value="1"/>
</dbReference>
<gene>
    <name evidence="2" type="ORF">PUT78_09390</name>
</gene>
<accession>A0ABT5T8K2</accession>
<organism evidence="2 3">
    <name type="scientific">Roseinatronobacter alkalisoli</name>
    <dbReference type="NCBI Taxonomy" id="3028235"/>
    <lineage>
        <taxon>Bacteria</taxon>
        <taxon>Pseudomonadati</taxon>
        <taxon>Pseudomonadota</taxon>
        <taxon>Alphaproteobacteria</taxon>
        <taxon>Rhodobacterales</taxon>
        <taxon>Paracoccaceae</taxon>
        <taxon>Roseinatronobacter</taxon>
    </lineage>
</organism>
<evidence type="ECO:0000313" key="3">
    <source>
        <dbReference type="Proteomes" id="UP001431784"/>
    </source>
</evidence>
<dbReference type="InterPro" id="IPR000182">
    <property type="entry name" value="GNAT_dom"/>
</dbReference>
<protein>
    <submittedName>
        <fullName evidence="2">GNAT family N-acetyltransferase</fullName>
    </submittedName>
</protein>
<dbReference type="PANTHER" id="PTHR43792">
    <property type="entry name" value="GNAT FAMILY, PUTATIVE (AFU_ORTHOLOGUE AFUA_3G00765)-RELATED-RELATED"/>
    <property type="match status" value="1"/>
</dbReference>
<name>A0ABT5T8K2_9RHOB</name>
<evidence type="ECO:0000259" key="1">
    <source>
        <dbReference type="Pfam" id="PF13302"/>
    </source>
</evidence>
<dbReference type="RefSeq" id="WP_274352002.1">
    <property type="nucleotide sequence ID" value="NZ_JAQZSM010000007.1"/>
</dbReference>
<dbReference type="EMBL" id="JAQZSM010000007">
    <property type="protein sequence ID" value="MDD7971316.1"/>
    <property type="molecule type" value="Genomic_DNA"/>
</dbReference>
<feature type="domain" description="N-acetyltransferase" evidence="1">
    <location>
        <begin position="18"/>
        <end position="153"/>
    </location>
</feature>
<keyword evidence="3" id="KW-1185">Reference proteome</keyword>
<dbReference type="Pfam" id="PF13302">
    <property type="entry name" value="Acetyltransf_3"/>
    <property type="match status" value="1"/>
</dbReference>
<dbReference type="Proteomes" id="UP001431784">
    <property type="component" value="Unassembled WGS sequence"/>
</dbReference>
<sequence length="182" mass="19972">MTVTTPILADQPVLTSERLVLRPLQKSDSALLAMHSGDKRVAEGTRSIPHPLPPGATEQFIERALSPKRDEDVWVMDGSATGSAHVLGLLSLKPLDRQQSQIGFWVAPAFWNAGYASEALRCVIKANPHQSRTLFAEVFQDNTASAHVLTNAAFDYLGDAEAYSVARRANVPTWTYLRRMSA</sequence>
<dbReference type="SUPFAM" id="SSF55729">
    <property type="entry name" value="Acyl-CoA N-acyltransferases (Nat)"/>
    <property type="match status" value="1"/>
</dbReference>
<reference evidence="2" key="1">
    <citation type="submission" date="2023-02" db="EMBL/GenBank/DDBJ databases">
        <title>Description of Roseinatronobacter alkalisoli sp. nov., an alkaliphilic bacerium isolated from soda soil.</title>
        <authorList>
            <person name="Wei W."/>
        </authorList>
    </citation>
    <scope>NUCLEOTIDE SEQUENCE</scope>
    <source>
        <strain evidence="2">HJB301</strain>
    </source>
</reference>
<comment type="caution">
    <text evidence="2">The sequence shown here is derived from an EMBL/GenBank/DDBJ whole genome shotgun (WGS) entry which is preliminary data.</text>
</comment>